<dbReference type="InterPro" id="IPR012093">
    <property type="entry name" value="Pirin"/>
</dbReference>
<dbReference type="CDD" id="cd02910">
    <property type="entry name" value="cupin_Yhhw_N"/>
    <property type="match status" value="1"/>
</dbReference>
<dbReference type="InterPro" id="IPR011051">
    <property type="entry name" value="RmlC_Cupin_sf"/>
</dbReference>
<dbReference type="EMBL" id="ML002483">
    <property type="protein sequence ID" value="RKP37518.1"/>
    <property type="molecule type" value="Genomic_DNA"/>
</dbReference>
<evidence type="ECO:0000313" key="4">
    <source>
        <dbReference type="EMBL" id="RKP37518.1"/>
    </source>
</evidence>
<dbReference type="InterPro" id="IPR003829">
    <property type="entry name" value="Pirin_N_dom"/>
</dbReference>
<feature type="domain" description="Pirin N-terminal" evidence="3">
    <location>
        <begin position="15"/>
        <end position="124"/>
    </location>
</feature>
<dbReference type="SUPFAM" id="SSF51182">
    <property type="entry name" value="RmlC-like cupins"/>
    <property type="match status" value="1"/>
</dbReference>
<reference evidence="5" key="1">
    <citation type="journal article" date="2018" name="Nat. Microbiol.">
        <title>Leveraging single-cell genomics to expand the fungal tree of life.</title>
        <authorList>
            <person name="Ahrendt S.R."/>
            <person name="Quandt C.A."/>
            <person name="Ciobanu D."/>
            <person name="Clum A."/>
            <person name="Salamov A."/>
            <person name="Andreopoulos B."/>
            <person name="Cheng J.F."/>
            <person name="Woyke T."/>
            <person name="Pelin A."/>
            <person name="Henrissat B."/>
            <person name="Reynolds N.K."/>
            <person name="Benny G.L."/>
            <person name="Smith M.E."/>
            <person name="James T.Y."/>
            <person name="Grigoriev I.V."/>
        </authorList>
    </citation>
    <scope>NUCLEOTIDE SEQUENCE [LARGE SCALE GENOMIC DNA]</scope>
    <source>
        <strain evidence="5">RSA 468</strain>
    </source>
</reference>
<dbReference type="OrthoDB" id="10261807at2759"/>
<dbReference type="Proteomes" id="UP000268162">
    <property type="component" value="Unassembled WGS sequence"/>
</dbReference>
<dbReference type="PANTHER" id="PTHR43212">
    <property type="entry name" value="QUERCETIN 2,3-DIOXYGENASE"/>
    <property type="match status" value="1"/>
</dbReference>
<dbReference type="Gene3D" id="2.60.120.10">
    <property type="entry name" value="Jelly Rolls"/>
    <property type="match status" value="2"/>
</dbReference>
<evidence type="ECO:0000256" key="1">
    <source>
        <dbReference type="ARBA" id="ARBA00008416"/>
    </source>
</evidence>
<dbReference type="InterPro" id="IPR014710">
    <property type="entry name" value="RmlC-like_jellyroll"/>
</dbReference>
<dbReference type="PANTHER" id="PTHR43212:SF3">
    <property type="entry name" value="QUERCETIN 2,3-DIOXYGENASE"/>
    <property type="match status" value="1"/>
</dbReference>
<gene>
    <name evidence="4" type="ORF">BJ085DRAFT_19819</name>
</gene>
<keyword evidence="5" id="KW-1185">Reference proteome</keyword>
<proteinExistence type="inferred from homology"/>
<name>A0A4P9ZW45_9FUNG</name>
<dbReference type="Pfam" id="PF02678">
    <property type="entry name" value="Pirin"/>
    <property type="match status" value="1"/>
</dbReference>
<evidence type="ECO:0000259" key="3">
    <source>
        <dbReference type="Pfam" id="PF02678"/>
    </source>
</evidence>
<comment type="similarity">
    <text evidence="1 2">Belongs to the pirin family.</text>
</comment>
<dbReference type="AlphaFoldDB" id="A0A4P9ZW45"/>
<sequence length="274" mass="30807">MPAQSFQIAKRPSSERGHADHGWLNTYHTFSFADYYDPKYQEFGALRVLNEDRVKARRGFGTHPHRQYEIFSYIISGELEHKDSMGNIEVLQRGDVQFTTAGTGISHSEKNEHPSKPVHFLQIWTKPENSYLEPGYVTRRFQEADKRNRLQPFVSPYQDVVNALTTAETPTVLPDTIGIHTDLYAYSSILEPGQTVVHQVVKSQTPGSATRARRVYLHVIDKAGSLDVADGQSETTTRLDKGDGAFITEVKPSGTIELANPSDKPVEFILFDLA</sequence>
<evidence type="ECO:0000313" key="5">
    <source>
        <dbReference type="Proteomes" id="UP000268162"/>
    </source>
</evidence>
<protein>
    <submittedName>
        <fullName evidence="4">RmlC-like cupin domain-containing protein</fullName>
    </submittedName>
</protein>
<dbReference type="STRING" id="215637.A0A4P9ZW45"/>
<organism evidence="4 5">
    <name type="scientific">Dimargaris cristalligena</name>
    <dbReference type="NCBI Taxonomy" id="215637"/>
    <lineage>
        <taxon>Eukaryota</taxon>
        <taxon>Fungi</taxon>
        <taxon>Fungi incertae sedis</taxon>
        <taxon>Zoopagomycota</taxon>
        <taxon>Kickxellomycotina</taxon>
        <taxon>Dimargaritomycetes</taxon>
        <taxon>Dimargaritales</taxon>
        <taxon>Dimargaritaceae</taxon>
        <taxon>Dimargaris</taxon>
    </lineage>
</organism>
<evidence type="ECO:0000256" key="2">
    <source>
        <dbReference type="RuleBase" id="RU003457"/>
    </source>
</evidence>
<accession>A0A4P9ZW45</accession>